<feature type="domain" description="MATH" evidence="2">
    <location>
        <begin position="1"/>
        <end position="99"/>
    </location>
</feature>
<evidence type="ECO:0000259" key="2">
    <source>
        <dbReference type="PROSITE" id="PS50144"/>
    </source>
</evidence>
<organism evidence="3 4">
    <name type="scientific">Prunus dulcis</name>
    <name type="common">Almond</name>
    <name type="synonym">Amygdalus dulcis</name>
    <dbReference type="NCBI Taxonomy" id="3755"/>
    <lineage>
        <taxon>Eukaryota</taxon>
        <taxon>Viridiplantae</taxon>
        <taxon>Streptophyta</taxon>
        <taxon>Embryophyta</taxon>
        <taxon>Tracheophyta</taxon>
        <taxon>Spermatophyta</taxon>
        <taxon>Magnoliopsida</taxon>
        <taxon>eudicotyledons</taxon>
        <taxon>Gunneridae</taxon>
        <taxon>Pentapetalae</taxon>
        <taxon>rosids</taxon>
        <taxon>fabids</taxon>
        <taxon>Rosales</taxon>
        <taxon>Rosaceae</taxon>
        <taxon>Amygdaloideae</taxon>
        <taxon>Amygdaleae</taxon>
        <taxon>Prunus</taxon>
    </lineage>
</organism>
<sequence>MIRRILVFPKGNKEVEHLAVYLDVAEASSLPSGWSRYANFSFTPVNQLDTKKSTRKDSSGHEFVATEDWGFPLFIRLSELCNHDKGHLVNDTCVFEAEVSVHNVKGKILKDPETGRLMDLRSLGQTEKQYNGREPSAPPSEIGSLVDPSALKELTPTGQHLDFRGLGPMFSKARRLIDKAFVPLLEEICSWYPSLIACQQKRSRKVSKCAFTAFGELLHFLKTTTVKDMTEDICVRLQSLWEDVEIFRFDLASWTDPPWGQWGQTTPRQIWSLVVGTGKFSPPDLQFLGPSLSAINISSLDIAAKGASCRSSTTISVTRHYFCDPMSGNSCVRHCLAWLEPHVQSALRMKKFLGRQGD</sequence>
<accession>A0AAD4WIH5</accession>
<proteinExistence type="predicted"/>
<dbReference type="PROSITE" id="PS50144">
    <property type="entry name" value="MATH"/>
    <property type="match status" value="1"/>
</dbReference>
<dbReference type="Pfam" id="PF22486">
    <property type="entry name" value="MATH_2"/>
    <property type="match status" value="1"/>
</dbReference>
<dbReference type="PANTHER" id="PTHR46236:SF35">
    <property type="entry name" value="MATH DOMAIN-CONTAINING PROTEIN"/>
    <property type="match status" value="1"/>
</dbReference>
<dbReference type="PANTHER" id="PTHR46236">
    <property type="entry name" value="TRAF-LIKE SUPERFAMILY PROTEIN"/>
    <property type="match status" value="1"/>
</dbReference>
<evidence type="ECO:0000256" key="1">
    <source>
        <dbReference type="ARBA" id="ARBA00023054"/>
    </source>
</evidence>
<gene>
    <name evidence="3" type="ORF">L3X38_010568</name>
</gene>
<dbReference type="EMBL" id="JAJFAZ020000002">
    <property type="protein sequence ID" value="KAI5342692.1"/>
    <property type="molecule type" value="Genomic_DNA"/>
</dbReference>
<dbReference type="InterPro" id="IPR002083">
    <property type="entry name" value="MATH/TRAF_dom"/>
</dbReference>
<dbReference type="SUPFAM" id="SSF49599">
    <property type="entry name" value="TRAF domain-like"/>
    <property type="match status" value="1"/>
</dbReference>
<name>A0AAD4WIH5_PRUDU</name>
<dbReference type="Gene3D" id="2.60.210.10">
    <property type="entry name" value="Apoptosis, Tumor Necrosis Factor Receptor Associated Protein 2, Chain A"/>
    <property type="match status" value="1"/>
</dbReference>
<reference evidence="3 4" key="1">
    <citation type="journal article" date="2022" name="G3 (Bethesda)">
        <title>Whole-genome sequence and methylome profiling of the almond [Prunus dulcis (Mill.) D.A. Webb] cultivar 'Nonpareil'.</title>
        <authorList>
            <person name="D'Amico-Willman K.M."/>
            <person name="Ouma W.Z."/>
            <person name="Meulia T."/>
            <person name="Sideli G.M."/>
            <person name="Gradziel T.M."/>
            <person name="Fresnedo-Ramirez J."/>
        </authorList>
    </citation>
    <scope>NUCLEOTIDE SEQUENCE [LARGE SCALE GENOMIC DNA]</scope>
    <source>
        <strain evidence="3">Clone GOH B32 T37-40</strain>
    </source>
</reference>
<evidence type="ECO:0000313" key="4">
    <source>
        <dbReference type="Proteomes" id="UP001054821"/>
    </source>
</evidence>
<dbReference type="Proteomes" id="UP001054821">
    <property type="component" value="Chromosome 2"/>
</dbReference>
<keyword evidence="1" id="KW-0175">Coiled coil</keyword>
<evidence type="ECO:0000313" key="3">
    <source>
        <dbReference type="EMBL" id="KAI5342692.1"/>
    </source>
</evidence>
<comment type="caution">
    <text evidence="3">The sequence shown here is derived from an EMBL/GenBank/DDBJ whole genome shotgun (WGS) entry which is preliminary data.</text>
</comment>
<dbReference type="InterPro" id="IPR008974">
    <property type="entry name" value="TRAF-like"/>
</dbReference>
<dbReference type="InterPro" id="IPR050804">
    <property type="entry name" value="MCC"/>
</dbReference>
<dbReference type="AlphaFoldDB" id="A0AAD4WIH5"/>
<keyword evidence="4" id="KW-1185">Reference proteome</keyword>
<dbReference type="CDD" id="cd00121">
    <property type="entry name" value="MATH"/>
    <property type="match status" value="1"/>
</dbReference>
<protein>
    <recommendedName>
        <fullName evidence="2">MATH domain-containing protein</fullName>
    </recommendedName>
</protein>